<feature type="compositionally biased region" description="Basic and acidic residues" evidence="1">
    <location>
        <begin position="38"/>
        <end position="49"/>
    </location>
</feature>
<feature type="region of interest" description="Disordered" evidence="1">
    <location>
        <begin position="1"/>
        <end position="78"/>
    </location>
</feature>
<organism evidence="2">
    <name type="scientific">uncultured Solirubrobacteraceae bacterium</name>
    <dbReference type="NCBI Taxonomy" id="1162706"/>
    <lineage>
        <taxon>Bacteria</taxon>
        <taxon>Bacillati</taxon>
        <taxon>Actinomycetota</taxon>
        <taxon>Thermoleophilia</taxon>
        <taxon>Solirubrobacterales</taxon>
        <taxon>Solirubrobacteraceae</taxon>
        <taxon>environmental samples</taxon>
    </lineage>
</organism>
<evidence type="ECO:0000313" key="2">
    <source>
        <dbReference type="EMBL" id="CAA9494102.1"/>
    </source>
</evidence>
<protein>
    <submittedName>
        <fullName evidence="2">Uncharacterized protein</fullName>
    </submittedName>
</protein>
<feature type="compositionally biased region" description="Basic residues" evidence="1">
    <location>
        <begin position="9"/>
        <end position="22"/>
    </location>
</feature>
<reference evidence="2" key="1">
    <citation type="submission" date="2020-02" db="EMBL/GenBank/DDBJ databases">
        <authorList>
            <person name="Meier V. D."/>
        </authorList>
    </citation>
    <scope>NUCLEOTIDE SEQUENCE</scope>
    <source>
        <strain evidence="2">AVDCRST_MAG30</strain>
    </source>
</reference>
<gene>
    <name evidence="2" type="ORF">AVDCRST_MAG30-1538</name>
</gene>
<feature type="non-terminal residue" evidence="2">
    <location>
        <position position="1"/>
    </location>
</feature>
<evidence type="ECO:0000256" key="1">
    <source>
        <dbReference type="SAM" id="MobiDB-lite"/>
    </source>
</evidence>
<sequence>VPSGPDRRRPSHPRGLRRHPVRPPRDRRQALPRAQPRRLGDPRGARGDRPAVGLPHARDGLGARLGAVARRRDAQARL</sequence>
<name>A0A6J4SAP0_9ACTN</name>
<dbReference type="EMBL" id="CADCVS010000213">
    <property type="protein sequence ID" value="CAA9494102.1"/>
    <property type="molecule type" value="Genomic_DNA"/>
</dbReference>
<feature type="non-terminal residue" evidence="2">
    <location>
        <position position="78"/>
    </location>
</feature>
<dbReference type="AlphaFoldDB" id="A0A6J4SAP0"/>
<proteinExistence type="predicted"/>
<accession>A0A6J4SAP0</accession>